<organism evidence="2 3">
    <name type="scientific">Azoarcus taiwanensis</name>
    <dbReference type="NCBI Taxonomy" id="666964"/>
    <lineage>
        <taxon>Bacteria</taxon>
        <taxon>Pseudomonadati</taxon>
        <taxon>Pseudomonadota</taxon>
        <taxon>Betaproteobacteria</taxon>
        <taxon>Rhodocyclales</taxon>
        <taxon>Zoogloeaceae</taxon>
        <taxon>Azoarcus</taxon>
    </lineage>
</organism>
<feature type="domain" description="Water stress and hypersensitive response" evidence="1">
    <location>
        <begin position="33"/>
        <end position="154"/>
    </location>
</feature>
<dbReference type="SUPFAM" id="SSF117070">
    <property type="entry name" value="LEA14-like"/>
    <property type="match status" value="1"/>
</dbReference>
<name>A0A972FI83_9RHOO</name>
<dbReference type="RefSeq" id="WP_168987561.1">
    <property type="nucleotide sequence ID" value="NZ_CAWPHM010000257.1"/>
</dbReference>
<proteinExistence type="predicted"/>
<comment type="caution">
    <text evidence="2">The sequence shown here is derived from an EMBL/GenBank/DDBJ whole genome shotgun (WGS) entry which is preliminary data.</text>
</comment>
<dbReference type="Pfam" id="PF03168">
    <property type="entry name" value="LEA_2"/>
    <property type="match status" value="1"/>
</dbReference>
<accession>A0A972FI83</accession>
<keyword evidence="3" id="KW-1185">Reference proteome</keyword>
<gene>
    <name evidence="2" type="ORF">GPA21_07385</name>
</gene>
<dbReference type="GO" id="GO:0009269">
    <property type="term" value="P:response to desiccation"/>
    <property type="evidence" value="ECO:0007669"/>
    <property type="project" value="InterPro"/>
</dbReference>
<sequence length="159" mass="17114">MSFDRRRVLIALGGLTLAACSGIRGGPFEAPTVTLDSFRLLPSEGLSPRFLIGLRVINPNPVAIDLRGISYDVELEGQRLLTGVAGNLARVPPYAESEIELQAGVNLLGSIRLLNDLLTDASRDRLAYVFRARLDVAGLPQRLTLEETGELTLFGAGGR</sequence>
<dbReference type="EMBL" id="WTVM01000033">
    <property type="protein sequence ID" value="NMG02791.1"/>
    <property type="molecule type" value="Genomic_DNA"/>
</dbReference>
<dbReference type="SMART" id="SM00769">
    <property type="entry name" value="WHy"/>
    <property type="match status" value="1"/>
</dbReference>
<evidence type="ECO:0000259" key="1">
    <source>
        <dbReference type="SMART" id="SM00769"/>
    </source>
</evidence>
<dbReference type="PROSITE" id="PS51257">
    <property type="entry name" value="PROKAR_LIPOPROTEIN"/>
    <property type="match status" value="1"/>
</dbReference>
<dbReference type="AlphaFoldDB" id="A0A972FI83"/>
<protein>
    <recommendedName>
        <fullName evidence="1">Water stress and hypersensitive response domain-containing protein</fullName>
    </recommendedName>
</protein>
<dbReference type="InterPro" id="IPR004864">
    <property type="entry name" value="LEA_2"/>
</dbReference>
<dbReference type="InterPro" id="IPR013990">
    <property type="entry name" value="WHy-dom"/>
</dbReference>
<dbReference type="Gene3D" id="2.60.40.1820">
    <property type="match status" value="1"/>
</dbReference>
<reference evidence="2" key="1">
    <citation type="submission" date="2019-12" db="EMBL/GenBank/DDBJ databases">
        <title>Comparative genomics gives insights into the taxonomy of the Azoarcus-Aromatoleum group and reveals separate origins of nif in the plant-associated Azoarcus and non-plant-associated Aromatoleum sub-groups.</title>
        <authorList>
            <person name="Lafos M."/>
            <person name="Maluk M."/>
            <person name="Batista M."/>
            <person name="Junghare M."/>
            <person name="Carmona M."/>
            <person name="Faoro H."/>
            <person name="Cruz L.M."/>
            <person name="Battistoni F."/>
            <person name="De Souza E."/>
            <person name="Pedrosa F."/>
            <person name="Chen W.-M."/>
            <person name="Poole P.S."/>
            <person name="Dixon R.A."/>
            <person name="James E.K."/>
        </authorList>
    </citation>
    <scope>NUCLEOTIDE SEQUENCE</scope>
    <source>
        <strain evidence="2">NSC3</strain>
    </source>
</reference>
<evidence type="ECO:0000313" key="3">
    <source>
        <dbReference type="Proteomes" id="UP000599523"/>
    </source>
</evidence>
<evidence type="ECO:0000313" key="2">
    <source>
        <dbReference type="EMBL" id="NMG02791.1"/>
    </source>
</evidence>
<dbReference type="Proteomes" id="UP000599523">
    <property type="component" value="Unassembled WGS sequence"/>
</dbReference>